<proteinExistence type="predicted"/>
<keyword evidence="1" id="KW-1133">Transmembrane helix</keyword>
<sequence>MYYDYDYDPRQFPYGTGGTGQTGGLGGIFGGTGGFDGVGSLGGLGGFGGLPSQLSPAQQQQVQQIMQQIQRPTTQPPQQLVSLYNRLNSLPSQQLMSLVQQRPQGLTQVYQLLGSQTSPTSGPYNYNYRDDERFNGIWSCQGRWTLIFYQNPFGGISVSLAWVAFVNWFITIAFCFPTLAPCFFFTPQILLALC</sequence>
<protein>
    <submittedName>
        <fullName evidence="2">Uncharacterized protein</fullName>
    </submittedName>
</protein>
<keyword evidence="3" id="KW-1185">Reference proteome</keyword>
<comment type="caution">
    <text evidence="2">The sequence shown here is derived from an EMBL/GenBank/DDBJ whole genome shotgun (WGS) entry which is preliminary data.</text>
</comment>
<gene>
    <name evidence="2" type="ORF">DS031_17330</name>
</gene>
<evidence type="ECO:0000256" key="1">
    <source>
        <dbReference type="SAM" id="Phobius"/>
    </source>
</evidence>
<keyword evidence="1" id="KW-0812">Transmembrane</keyword>
<organism evidence="2 3">
    <name type="scientific">Bacillus taeanensis</name>
    <dbReference type="NCBI Taxonomy" id="273032"/>
    <lineage>
        <taxon>Bacteria</taxon>
        <taxon>Bacillati</taxon>
        <taxon>Bacillota</taxon>
        <taxon>Bacilli</taxon>
        <taxon>Bacillales</taxon>
        <taxon>Bacillaceae</taxon>
        <taxon>Bacillus</taxon>
    </lineage>
</organism>
<feature type="transmembrane region" description="Helical" evidence="1">
    <location>
        <begin position="160"/>
        <end position="185"/>
    </location>
</feature>
<accession>A0A366XT08</accession>
<evidence type="ECO:0000313" key="3">
    <source>
        <dbReference type="Proteomes" id="UP000253314"/>
    </source>
</evidence>
<keyword evidence="1" id="KW-0472">Membrane</keyword>
<evidence type="ECO:0000313" key="2">
    <source>
        <dbReference type="EMBL" id="RBW68285.1"/>
    </source>
</evidence>
<dbReference type="Proteomes" id="UP000253314">
    <property type="component" value="Unassembled WGS sequence"/>
</dbReference>
<name>A0A366XT08_9BACI</name>
<dbReference type="EMBL" id="QOCW01000022">
    <property type="protein sequence ID" value="RBW68285.1"/>
    <property type="molecule type" value="Genomic_DNA"/>
</dbReference>
<dbReference type="AlphaFoldDB" id="A0A366XT08"/>
<dbReference type="RefSeq" id="WP_113807323.1">
    <property type="nucleotide sequence ID" value="NZ_QOCW01000022.1"/>
</dbReference>
<reference evidence="2 3" key="1">
    <citation type="submission" date="2018-07" db="EMBL/GenBank/DDBJ databases">
        <title>Lottiidibacillus patelloidae gen. nov., sp. nov., isolated from the intestinal tract of a marine limpet and the reclassification of B. taeanensis BH030017T, B. algicola KMM 3737T and B. hwajinpoensis SW-72T as genus Lottiidibacillus.</title>
        <authorList>
            <person name="Liu R."/>
            <person name="Huang Z."/>
        </authorList>
    </citation>
    <scope>NUCLEOTIDE SEQUENCE [LARGE SCALE GENOMIC DNA]</scope>
    <source>
        <strain evidence="2 3">BH030017</strain>
    </source>
</reference>